<evidence type="ECO:0000259" key="2">
    <source>
        <dbReference type="Pfam" id="PF00561"/>
    </source>
</evidence>
<dbReference type="Gene3D" id="3.40.50.1820">
    <property type="entry name" value="alpha/beta hydrolase"/>
    <property type="match status" value="1"/>
</dbReference>
<gene>
    <name evidence="3" type="ORF">ACFQVC_39570</name>
</gene>
<dbReference type="EMBL" id="JBHTCF010000031">
    <property type="protein sequence ID" value="MFC7310299.1"/>
    <property type="molecule type" value="Genomic_DNA"/>
</dbReference>
<dbReference type="PANTHER" id="PTHR43798">
    <property type="entry name" value="MONOACYLGLYCEROL LIPASE"/>
    <property type="match status" value="1"/>
</dbReference>
<evidence type="ECO:0000313" key="3">
    <source>
        <dbReference type="EMBL" id="MFC7310299.1"/>
    </source>
</evidence>
<proteinExistence type="predicted"/>
<evidence type="ECO:0000256" key="1">
    <source>
        <dbReference type="ARBA" id="ARBA00022801"/>
    </source>
</evidence>
<dbReference type="PRINTS" id="PR00111">
    <property type="entry name" value="ABHYDROLASE"/>
</dbReference>
<evidence type="ECO:0000313" key="4">
    <source>
        <dbReference type="Proteomes" id="UP001596523"/>
    </source>
</evidence>
<name>A0ABW2JVT2_9ACTN</name>
<dbReference type="InterPro" id="IPR000073">
    <property type="entry name" value="AB_hydrolase_1"/>
</dbReference>
<keyword evidence="4" id="KW-1185">Reference proteome</keyword>
<feature type="domain" description="AB hydrolase-1" evidence="2">
    <location>
        <begin position="12"/>
        <end position="242"/>
    </location>
</feature>
<dbReference type="SUPFAM" id="SSF53474">
    <property type="entry name" value="alpha/beta-Hydrolases"/>
    <property type="match status" value="1"/>
</dbReference>
<dbReference type="Proteomes" id="UP001596523">
    <property type="component" value="Unassembled WGS sequence"/>
</dbReference>
<organism evidence="3 4">
    <name type="scientific">Streptomyces monticola</name>
    <dbReference type="NCBI Taxonomy" id="2666263"/>
    <lineage>
        <taxon>Bacteria</taxon>
        <taxon>Bacillati</taxon>
        <taxon>Actinomycetota</taxon>
        <taxon>Actinomycetes</taxon>
        <taxon>Kitasatosporales</taxon>
        <taxon>Streptomycetaceae</taxon>
        <taxon>Streptomyces</taxon>
    </lineage>
</organism>
<comment type="caution">
    <text evidence="3">The sequence shown here is derived from an EMBL/GenBank/DDBJ whole genome shotgun (WGS) entry which is preliminary data.</text>
</comment>
<dbReference type="InterPro" id="IPR050266">
    <property type="entry name" value="AB_hydrolase_sf"/>
</dbReference>
<dbReference type="GO" id="GO:0016787">
    <property type="term" value="F:hydrolase activity"/>
    <property type="evidence" value="ECO:0007669"/>
    <property type="project" value="UniProtKB-KW"/>
</dbReference>
<dbReference type="PANTHER" id="PTHR43798:SF31">
    <property type="entry name" value="AB HYDROLASE SUPERFAMILY PROTEIN YCLE"/>
    <property type="match status" value="1"/>
</dbReference>
<accession>A0ABW2JVT2</accession>
<reference evidence="4" key="1">
    <citation type="journal article" date="2019" name="Int. J. Syst. Evol. Microbiol.">
        <title>The Global Catalogue of Microorganisms (GCM) 10K type strain sequencing project: providing services to taxonomists for standard genome sequencing and annotation.</title>
        <authorList>
            <consortium name="The Broad Institute Genomics Platform"/>
            <consortium name="The Broad Institute Genome Sequencing Center for Infectious Disease"/>
            <person name="Wu L."/>
            <person name="Ma J."/>
        </authorList>
    </citation>
    <scope>NUCLEOTIDE SEQUENCE [LARGE SCALE GENOMIC DNA]</scope>
    <source>
        <strain evidence="4">SYNS20</strain>
    </source>
</reference>
<keyword evidence="1 3" id="KW-0378">Hydrolase</keyword>
<protein>
    <submittedName>
        <fullName evidence="3">Alpha/beta fold hydrolase</fullName>
    </submittedName>
</protein>
<dbReference type="Pfam" id="PF00561">
    <property type="entry name" value="Abhydrolase_1"/>
    <property type="match status" value="1"/>
</dbReference>
<sequence length="261" mass="27249">MTAPTPPAPPAAVVLLHALSLDSGMWAAQTSALRASGHEVLAFDQRGFGTAPLGDVPPSLDVVADDLARALDDRGTGRAVLVGCSMGAYVAMTFLRRHPGRCAALALLSARATADSPEVREQRLLFADLMRDETRRAPVLKLAGEQLVGATTREDRPGLAARVRADAAAADPTALAWAQRAIAQRQDASETLRALRVPAVVLAGAEDDLVTAEESRTTAELLPHGRLVTVPGAGHLPPLESPETVTAELTTLLARTGTPAC</sequence>
<dbReference type="InterPro" id="IPR029058">
    <property type="entry name" value="AB_hydrolase_fold"/>
</dbReference>
<dbReference type="RefSeq" id="WP_381840558.1">
    <property type="nucleotide sequence ID" value="NZ_JBHTCF010000031.1"/>
</dbReference>